<dbReference type="Pfam" id="PF01547">
    <property type="entry name" value="SBP_bac_1"/>
    <property type="match status" value="1"/>
</dbReference>
<dbReference type="EMBL" id="KC246843">
    <property type="protein sequence ID" value="AHF25602.1"/>
    <property type="molecule type" value="Genomic_DNA"/>
</dbReference>
<feature type="chain" id="PRO_5004789459" evidence="1">
    <location>
        <begin position="19"/>
        <end position="428"/>
    </location>
</feature>
<reference evidence="2" key="1">
    <citation type="journal article" date="2013" name="PLoS ONE">
        <title>Metagenomic insights into the carbohydrate-active enzymes carried by the microorganisms adhering to solid digesta in the rumen of cows.</title>
        <authorList>
            <person name="Wang L."/>
            <person name="Hatem A."/>
            <person name="Catalyurek U.V."/>
            <person name="Morrison M."/>
            <person name="Yu Z."/>
        </authorList>
    </citation>
    <scope>NUCLEOTIDE SEQUENCE</scope>
</reference>
<sequence length="428" mass="46777">MKRMLCTILAVLFTAVLAGGISGTRAESAGAFQPRLDTDTSCEITVIGTYSNFEALEAEFDRFNEFYPDVELSYVKPDDYNNLLGTVLESSDAPNIFFSYQWMCGNEKYELACSHMEDLSDPQLGLELDCLRSGLLNTDAEGHLLMVPIFARNYGMLVNNDLFAKEGLQVPTTWEELLAVCEAFLDKGYASPMMGYSADASGCLMNNLVYPEVVAALAGDAETLQSANALEPAAGECMRAGLEAMMQLIGKGFINLEKCGEISDNYTQVILRFFEGDVPMMICTGDTVSGTGKRESQSEAFSKAPFTYSFAPVPMSEAGGYFIDSPSIQFSVNKTCDNLDMTNEFMRFLISRRELNGMASVKRLVTPTTDLSFDAVYAPFAGVPDERILSPEMIGITDPLAAQVRNAAYKVGIGEITIDEAVSRYGSF</sequence>
<protein>
    <submittedName>
        <fullName evidence="2">Sugar ABC transporter substrate-binding protein</fullName>
    </submittedName>
</protein>
<dbReference type="InterPro" id="IPR050490">
    <property type="entry name" value="Bact_solute-bd_prot1"/>
</dbReference>
<dbReference type="AlphaFoldDB" id="W0FRU9"/>
<accession>W0FRU9</accession>
<keyword evidence="1" id="KW-0732">Signal</keyword>
<dbReference type="InterPro" id="IPR006059">
    <property type="entry name" value="SBP"/>
</dbReference>
<organism evidence="2">
    <name type="scientific">uncultured bacterium Contigcl_23</name>
    <dbReference type="NCBI Taxonomy" id="1393667"/>
    <lineage>
        <taxon>Bacteria</taxon>
        <taxon>environmental samples</taxon>
    </lineage>
</organism>
<dbReference type="SUPFAM" id="SSF53850">
    <property type="entry name" value="Periplasmic binding protein-like II"/>
    <property type="match status" value="1"/>
</dbReference>
<name>W0FRU9_9BACT</name>
<feature type="signal peptide" evidence="1">
    <location>
        <begin position="1"/>
        <end position="18"/>
    </location>
</feature>
<evidence type="ECO:0000313" key="2">
    <source>
        <dbReference type="EMBL" id="AHF25602.1"/>
    </source>
</evidence>
<proteinExistence type="predicted"/>
<evidence type="ECO:0000256" key="1">
    <source>
        <dbReference type="SAM" id="SignalP"/>
    </source>
</evidence>
<dbReference type="Gene3D" id="3.40.190.10">
    <property type="entry name" value="Periplasmic binding protein-like II"/>
    <property type="match status" value="2"/>
</dbReference>
<dbReference type="PANTHER" id="PTHR43649">
    <property type="entry name" value="ARABINOSE-BINDING PROTEIN-RELATED"/>
    <property type="match status" value="1"/>
</dbReference>